<evidence type="ECO:0000256" key="11">
    <source>
        <dbReference type="ARBA" id="ARBA00049902"/>
    </source>
</evidence>
<evidence type="ECO:0000256" key="1">
    <source>
        <dbReference type="ARBA" id="ARBA00004752"/>
    </source>
</evidence>
<dbReference type="SUPFAM" id="SSF53955">
    <property type="entry name" value="Lysozyme-like"/>
    <property type="match status" value="1"/>
</dbReference>
<evidence type="ECO:0000313" key="16">
    <source>
        <dbReference type="Proteomes" id="UP001597344"/>
    </source>
</evidence>
<feature type="domain" description="Glycosyl transferase family 51" evidence="13">
    <location>
        <begin position="46"/>
        <end position="207"/>
    </location>
</feature>
<proteinExistence type="inferred from homology"/>
<accession>A0ABW5ATN5</accession>
<dbReference type="Pfam" id="PF06832">
    <property type="entry name" value="BiPBP_C"/>
    <property type="match status" value="1"/>
</dbReference>
<evidence type="ECO:0000256" key="9">
    <source>
        <dbReference type="ARBA" id="ARBA00023268"/>
    </source>
</evidence>
<protein>
    <recommendedName>
        <fullName evidence="10">peptidoglycan glycosyltransferase</fullName>
        <ecNumber evidence="10">2.4.99.28</ecNumber>
    </recommendedName>
</protein>
<evidence type="ECO:0000259" key="14">
    <source>
        <dbReference type="Pfam" id="PF06832"/>
    </source>
</evidence>
<keyword evidence="7" id="KW-0808">Transferase</keyword>
<keyword evidence="6" id="KW-0328">Glycosyltransferase</keyword>
<evidence type="ECO:0000256" key="5">
    <source>
        <dbReference type="ARBA" id="ARBA00022670"/>
    </source>
</evidence>
<dbReference type="InterPro" id="IPR050396">
    <property type="entry name" value="Glycosyltr_51/Transpeptidase"/>
</dbReference>
<dbReference type="InterPro" id="IPR036950">
    <property type="entry name" value="PBP_transglycosylase"/>
</dbReference>
<dbReference type="EC" id="2.4.99.28" evidence="10"/>
<dbReference type="Pfam" id="PF00912">
    <property type="entry name" value="Transgly"/>
    <property type="match status" value="1"/>
</dbReference>
<evidence type="ECO:0000256" key="10">
    <source>
        <dbReference type="ARBA" id="ARBA00044770"/>
    </source>
</evidence>
<evidence type="ECO:0000259" key="13">
    <source>
        <dbReference type="Pfam" id="PF00912"/>
    </source>
</evidence>
<keyword evidence="4" id="KW-0121">Carboxypeptidase</keyword>
<reference evidence="16" key="1">
    <citation type="journal article" date="2019" name="Int. J. Syst. Evol. Microbiol.">
        <title>The Global Catalogue of Microorganisms (GCM) 10K type strain sequencing project: providing services to taxonomists for standard genome sequencing and annotation.</title>
        <authorList>
            <consortium name="The Broad Institute Genomics Platform"/>
            <consortium name="The Broad Institute Genome Sequencing Center for Infectious Disease"/>
            <person name="Wu L."/>
            <person name="Ma J."/>
        </authorList>
    </citation>
    <scope>NUCLEOTIDE SEQUENCE [LARGE SCALE GENOMIC DNA]</scope>
    <source>
        <strain evidence="16">DT92</strain>
    </source>
</reference>
<dbReference type="PANTHER" id="PTHR32282">
    <property type="entry name" value="BINDING PROTEIN TRANSPEPTIDASE, PUTATIVE-RELATED"/>
    <property type="match status" value="1"/>
</dbReference>
<comment type="caution">
    <text evidence="15">The sequence shown here is derived from an EMBL/GenBank/DDBJ whole genome shotgun (WGS) entry which is preliminary data.</text>
</comment>
<feature type="domain" description="Penicillin-binding C-terminal" evidence="14">
    <location>
        <begin position="675"/>
        <end position="761"/>
    </location>
</feature>
<dbReference type="InterPro" id="IPR011815">
    <property type="entry name" value="PBP_1c"/>
</dbReference>
<evidence type="ECO:0000256" key="7">
    <source>
        <dbReference type="ARBA" id="ARBA00022679"/>
    </source>
</evidence>
<organism evidence="15 16">
    <name type="scientific">Aquimarina celericrescens</name>
    <dbReference type="NCBI Taxonomy" id="1964542"/>
    <lineage>
        <taxon>Bacteria</taxon>
        <taxon>Pseudomonadati</taxon>
        <taxon>Bacteroidota</taxon>
        <taxon>Flavobacteriia</taxon>
        <taxon>Flavobacteriales</taxon>
        <taxon>Flavobacteriaceae</taxon>
        <taxon>Aquimarina</taxon>
    </lineage>
</organism>
<evidence type="ECO:0000256" key="2">
    <source>
        <dbReference type="ARBA" id="ARBA00007090"/>
    </source>
</evidence>
<dbReference type="SUPFAM" id="SSF56601">
    <property type="entry name" value="beta-lactamase/transpeptidase-like"/>
    <property type="match status" value="1"/>
</dbReference>
<dbReference type="InterPro" id="IPR009647">
    <property type="entry name" value="PBP_C"/>
</dbReference>
<dbReference type="Gene3D" id="3.40.710.10">
    <property type="entry name" value="DD-peptidase/beta-lactamase superfamily"/>
    <property type="match status" value="1"/>
</dbReference>
<sequence>MVISIALILYYFALPKPLFDDPTATVIEARSGELLGAKIATDGQWRFPETDSVPYKFKKCILAFEDQQFYVHPGFNPLAMLEAIKENIKAGKIVRGGSTITQQVIRLARKGKKRTYFEKLKELVLATRLEVSTSKESILKLYASHAPFGGNVVGIDMAAWRYFGLPSHQLSWAESATLAVLPNAPSLIYPGKNQTRLQEKRNRLLRTLLKEKTIDSLTYELSINETLPQKPYFLPQIATHLLDRLAKKYDGDRVKTTINFTLQKQVNQVVKKHHEVLKQNEVHNMAVLIIDVDARKVISYVGNAPTDKYHQKDVDIIQANRSTGSTLKPLLYAAMMDKGELLPAQLVSDIPTVIAGYNPKNFDESYSGVVPANKALARSLNVPAVRLLQQYGLQRFRDELNAFKINGLRYGADHYGLSLIVGGAEGNLWDLCKTYAGFAGVLNHYQETSSEYFENEFSEPLLLVNKEVDFGKKELQKQLYGAGSVWLTFEAMKKVNRPEGDEAWEFYDSSREIAWKTGTSFGNRDAWAIGVSQKHVVGVWIGNADGEGRPELTGLNAAAPVLFDIFNLLPNTKWFPAPYDDLVEVQVCAISGFLAGSNCPKTQNYVPISGTSSTSCPFHHLIHLDKTKQYRVNSSCESVADIVHEPWFVLPPLQEYFFKTNNAQYRSLPSYRRDCVKESQSSMDFIFPKGNSTVYLPKGFDGKTNEVILKIAHTSPETQVFWYIDDEFVGATRQFHEMPILPKPGKHIITVLDEKGNELKRKIEIKE</sequence>
<comment type="similarity">
    <text evidence="3">In the N-terminal section; belongs to the glycosyltransferase 51 family.</text>
</comment>
<dbReference type="EMBL" id="JBHUHY010000003">
    <property type="protein sequence ID" value="MFD2186076.1"/>
    <property type="molecule type" value="Genomic_DNA"/>
</dbReference>
<comment type="similarity">
    <text evidence="2">In the C-terminal section; belongs to the transpeptidase family.</text>
</comment>
<dbReference type="PANTHER" id="PTHR32282:SF15">
    <property type="entry name" value="PENICILLIN-BINDING PROTEIN 1C"/>
    <property type="match status" value="1"/>
</dbReference>
<name>A0ABW5ATN5_9FLAO</name>
<dbReference type="Pfam" id="PF00905">
    <property type="entry name" value="Transpeptidase"/>
    <property type="match status" value="1"/>
</dbReference>
<evidence type="ECO:0000256" key="6">
    <source>
        <dbReference type="ARBA" id="ARBA00022676"/>
    </source>
</evidence>
<keyword evidence="9" id="KW-0511">Multifunctional enzyme</keyword>
<keyword evidence="8" id="KW-0378">Hydrolase</keyword>
<keyword evidence="16" id="KW-1185">Reference proteome</keyword>
<evidence type="ECO:0000256" key="4">
    <source>
        <dbReference type="ARBA" id="ARBA00022645"/>
    </source>
</evidence>
<dbReference type="Proteomes" id="UP001597344">
    <property type="component" value="Unassembled WGS sequence"/>
</dbReference>
<dbReference type="RefSeq" id="WP_378319061.1">
    <property type="nucleotide sequence ID" value="NZ_JBHUHY010000003.1"/>
</dbReference>
<dbReference type="NCBIfam" id="TIGR02073">
    <property type="entry name" value="PBP_1c"/>
    <property type="match status" value="1"/>
</dbReference>
<evidence type="ECO:0000256" key="8">
    <source>
        <dbReference type="ARBA" id="ARBA00022801"/>
    </source>
</evidence>
<evidence type="ECO:0000256" key="3">
    <source>
        <dbReference type="ARBA" id="ARBA00007739"/>
    </source>
</evidence>
<evidence type="ECO:0000313" key="15">
    <source>
        <dbReference type="EMBL" id="MFD2186076.1"/>
    </source>
</evidence>
<dbReference type="InterPro" id="IPR001460">
    <property type="entry name" value="PCN-bd_Tpept"/>
</dbReference>
<dbReference type="InterPro" id="IPR023346">
    <property type="entry name" value="Lysozyme-like_dom_sf"/>
</dbReference>
<gene>
    <name evidence="15" type="primary">pbpC</name>
    <name evidence="15" type="ORF">ACFSJT_04680</name>
</gene>
<dbReference type="Gene3D" id="1.10.3810.10">
    <property type="entry name" value="Biosynthetic peptidoglycan transglycosylase-like"/>
    <property type="match status" value="1"/>
</dbReference>
<evidence type="ECO:0000259" key="12">
    <source>
        <dbReference type="Pfam" id="PF00905"/>
    </source>
</evidence>
<feature type="domain" description="Penicillin-binding protein transpeptidase" evidence="12">
    <location>
        <begin position="285"/>
        <end position="532"/>
    </location>
</feature>
<comment type="pathway">
    <text evidence="1">Cell wall biogenesis; peptidoglycan biosynthesis.</text>
</comment>
<comment type="catalytic activity">
    <reaction evidence="11">
        <text>[GlcNAc-(1-&gt;4)-Mur2Ac(oyl-L-Ala-gamma-D-Glu-L-Lys-D-Ala-D-Ala)](n)-di-trans,octa-cis-undecaprenyl diphosphate + beta-D-GlcNAc-(1-&gt;4)-Mur2Ac(oyl-L-Ala-gamma-D-Glu-L-Lys-D-Ala-D-Ala)-di-trans,octa-cis-undecaprenyl diphosphate = [GlcNAc-(1-&gt;4)-Mur2Ac(oyl-L-Ala-gamma-D-Glu-L-Lys-D-Ala-D-Ala)](n+1)-di-trans,octa-cis-undecaprenyl diphosphate + di-trans,octa-cis-undecaprenyl diphosphate + H(+)</text>
        <dbReference type="Rhea" id="RHEA:23708"/>
        <dbReference type="Rhea" id="RHEA-COMP:9602"/>
        <dbReference type="Rhea" id="RHEA-COMP:9603"/>
        <dbReference type="ChEBI" id="CHEBI:15378"/>
        <dbReference type="ChEBI" id="CHEBI:58405"/>
        <dbReference type="ChEBI" id="CHEBI:60033"/>
        <dbReference type="ChEBI" id="CHEBI:78435"/>
        <dbReference type="EC" id="2.4.99.28"/>
    </reaction>
</comment>
<keyword evidence="5" id="KW-0645">Protease</keyword>
<dbReference type="InterPro" id="IPR012338">
    <property type="entry name" value="Beta-lactam/transpept-like"/>
</dbReference>
<dbReference type="InterPro" id="IPR001264">
    <property type="entry name" value="Glyco_trans_51"/>
</dbReference>